<dbReference type="NCBIfam" id="TIGR01396">
    <property type="entry name" value="FlgB"/>
    <property type="match status" value="1"/>
</dbReference>
<protein>
    <recommendedName>
        <fullName evidence="3 6">Flagellar basal body rod protein FlgB</fullName>
    </recommendedName>
</protein>
<comment type="subunit">
    <text evidence="6">The basal body constitutes a major portion of the flagellar organelle and consists of a number of rings mounted on a central rod.</text>
</comment>
<keyword evidence="7" id="KW-0966">Cell projection</keyword>
<organism evidence="7 8">
    <name type="scientific">Andreesenia angusta</name>
    <dbReference type="NCBI Taxonomy" id="39480"/>
    <lineage>
        <taxon>Bacteria</taxon>
        <taxon>Bacillati</taxon>
        <taxon>Bacillota</taxon>
        <taxon>Tissierellia</taxon>
        <taxon>Tissierellales</taxon>
        <taxon>Gottschalkiaceae</taxon>
        <taxon>Andreesenia</taxon>
    </lineage>
</organism>
<dbReference type="AlphaFoldDB" id="A0A1S1VAH8"/>
<evidence type="ECO:0000256" key="5">
    <source>
        <dbReference type="ARBA" id="ARBA00024934"/>
    </source>
</evidence>
<accession>A0A1S1VAH8</accession>
<reference evidence="7 8" key="1">
    <citation type="submission" date="2016-09" db="EMBL/GenBank/DDBJ databases">
        <title>Genome sequence of Eubacterium angustum.</title>
        <authorList>
            <person name="Poehlein A."/>
            <person name="Daniel R."/>
        </authorList>
    </citation>
    <scope>NUCLEOTIDE SEQUENCE [LARGE SCALE GENOMIC DNA]</scope>
    <source>
        <strain evidence="7 8">DSM 1989</strain>
    </source>
</reference>
<evidence type="ECO:0000256" key="3">
    <source>
        <dbReference type="ARBA" id="ARBA00014376"/>
    </source>
</evidence>
<evidence type="ECO:0000256" key="6">
    <source>
        <dbReference type="PIRNR" id="PIRNR002889"/>
    </source>
</evidence>
<keyword evidence="4 6" id="KW-0975">Bacterial flagellum</keyword>
<comment type="similarity">
    <text evidence="2 6">Belongs to the flagella basal body rod proteins family.</text>
</comment>
<keyword evidence="7" id="KW-0969">Cilium</keyword>
<dbReference type="InterPro" id="IPR006300">
    <property type="entry name" value="FlgB"/>
</dbReference>
<gene>
    <name evidence="7" type="primary">flgB</name>
    <name evidence="7" type="ORF">EUAN_05330</name>
</gene>
<keyword evidence="7" id="KW-0282">Flagellum</keyword>
<keyword evidence="8" id="KW-1185">Reference proteome</keyword>
<dbReference type="PIRSF" id="PIRSF002889">
    <property type="entry name" value="Rod_FlgB"/>
    <property type="match status" value="1"/>
</dbReference>
<sequence>MNIYGNADLLTAAMNGSMLKEKALSQNLANINTPDYKRKDVKFQTELSRAVFGDGKLELAATDENHITRSGGLSSYNPKIESMSNISARRDGNGTTVDVEMAEKAKNAIIYNALVGQVSRKFNSLKSVIAEGAK</sequence>
<proteinExistence type="inferred from homology"/>
<evidence type="ECO:0000313" key="7">
    <source>
        <dbReference type="EMBL" id="OHW62749.1"/>
    </source>
</evidence>
<dbReference type="Proteomes" id="UP000180254">
    <property type="component" value="Unassembled WGS sequence"/>
</dbReference>
<evidence type="ECO:0000313" key="8">
    <source>
        <dbReference type="Proteomes" id="UP000180254"/>
    </source>
</evidence>
<evidence type="ECO:0000256" key="1">
    <source>
        <dbReference type="ARBA" id="ARBA00004117"/>
    </source>
</evidence>
<dbReference type="RefSeq" id="WP_071061421.1">
    <property type="nucleotide sequence ID" value="NZ_MKIE01000002.1"/>
</dbReference>
<dbReference type="GO" id="GO:0030694">
    <property type="term" value="C:bacterial-type flagellum basal body, rod"/>
    <property type="evidence" value="ECO:0007669"/>
    <property type="project" value="InterPro"/>
</dbReference>
<name>A0A1S1VAH8_9FIRM</name>
<evidence type="ECO:0000256" key="4">
    <source>
        <dbReference type="ARBA" id="ARBA00023143"/>
    </source>
</evidence>
<dbReference type="STRING" id="39480.EUAN_05330"/>
<comment type="subcellular location">
    <subcellularLocation>
        <location evidence="1 6">Bacterial flagellum basal body</location>
    </subcellularLocation>
</comment>
<dbReference type="GO" id="GO:0071973">
    <property type="term" value="P:bacterial-type flagellum-dependent cell motility"/>
    <property type="evidence" value="ECO:0007669"/>
    <property type="project" value="InterPro"/>
</dbReference>
<comment type="function">
    <text evidence="5 6">Structural component of flagellum, the bacterial motility apparatus. Part of the rod structure of flagellar basal body.</text>
</comment>
<dbReference type="EMBL" id="MKIE01000002">
    <property type="protein sequence ID" value="OHW62749.1"/>
    <property type="molecule type" value="Genomic_DNA"/>
</dbReference>
<evidence type="ECO:0000256" key="2">
    <source>
        <dbReference type="ARBA" id="ARBA00009677"/>
    </source>
</evidence>
<dbReference type="OrthoDB" id="9792068at2"/>
<comment type="caution">
    <text evidence="7">The sequence shown here is derived from an EMBL/GenBank/DDBJ whole genome shotgun (WGS) entry which is preliminary data.</text>
</comment>